<evidence type="ECO:0000256" key="9">
    <source>
        <dbReference type="ARBA" id="ARBA00022777"/>
    </source>
</evidence>
<dbReference type="EC" id="2.7.13.3" evidence="3"/>
<name>A0A560HQI5_9PROT</name>
<dbReference type="InterPro" id="IPR036890">
    <property type="entry name" value="HATPase_C_sf"/>
</dbReference>
<evidence type="ECO:0000256" key="8">
    <source>
        <dbReference type="ARBA" id="ARBA00022741"/>
    </source>
</evidence>
<dbReference type="GO" id="GO:0005886">
    <property type="term" value="C:plasma membrane"/>
    <property type="evidence" value="ECO:0007669"/>
    <property type="project" value="UniProtKB-SubCell"/>
</dbReference>
<dbReference type="Gene3D" id="1.10.287.130">
    <property type="match status" value="1"/>
</dbReference>
<dbReference type="Proteomes" id="UP000318050">
    <property type="component" value="Unassembled WGS sequence"/>
</dbReference>
<comment type="catalytic activity">
    <reaction evidence="1">
        <text>ATP + protein L-histidine = ADP + protein N-phospho-L-histidine.</text>
        <dbReference type="EC" id="2.7.13.3"/>
    </reaction>
</comment>
<dbReference type="InterPro" id="IPR011495">
    <property type="entry name" value="Sig_transdc_His_kin_sub2_dim/P"/>
</dbReference>
<keyword evidence="8" id="KW-0547">Nucleotide-binding</keyword>
<keyword evidence="12" id="KW-0472">Membrane</keyword>
<accession>A0A560HQI5</accession>
<evidence type="ECO:0000256" key="13">
    <source>
        <dbReference type="SAM" id="SignalP"/>
    </source>
</evidence>
<dbReference type="Pfam" id="PF07568">
    <property type="entry name" value="HisKA_2"/>
    <property type="match status" value="1"/>
</dbReference>
<comment type="subcellular location">
    <subcellularLocation>
        <location evidence="2">Cell membrane</location>
        <topology evidence="2">Multi-pass membrane protein</topology>
    </subcellularLocation>
</comment>
<evidence type="ECO:0000313" key="16">
    <source>
        <dbReference type="EMBL" id="TWB48221.1"/>
    </source>
</evidence>
<comment type="caution">
    <text evidence="16">The sequence shown here is derived from an EMBL/GenBank/DDBJ whole genome shotgun (WGS) entry which is preliminary data.</text>
</comment>
<feature type="signal peptide" evidence="13">
    <location>
        <begin position="1"/>
        <end position="20"/>
    </location>
</feature>
<evidence type="ECO:0000256" key="4">
    <source>
        <dbReference type="ARBA" id="ARBA00022475"/>
    </source>
</evidence>
<dbReference type="SUPFAM" id="SSF158472">
    <property type="entry name" value="HAMP domain-like"/>
    <property type="match status" value="1"/>
</dbReference>
<dbReference type="PANTHER" id="PTHR41523:SF8">
    <property type="entry name" value="ETHYLENE RESPONSE SENSOR PROTEIN"/>
    <property type="match status" value="1"/>
</dbReference>
<keyword evidence="9 16" id="KW-0418">Kinase</keyword>
<dbReference type="GO" id="GO:0005524">
    <property type="term" value="F:ATP binding"/>
    <property type="evidence" value="ECO:0007669"/>
    <property type="project" value="UniProtKB-KW"/>
</dbReference>
<dbReference type="GO" id="GO:0007165">
    <property type="term" value="P:signal transduction"/>
    <property type="evidence" value="ECO:0007669"/>
    <property type="project" value="InterPro"/>
</dbReference>
<keyword evidence="11" id="KW-1133">Transmembrane helix</keyword>
<gene>
    <name evidence="16" type="ORF">FBZ92_1305</name>
</gene>
<dbReference type="AlphaFoldDB" id="A0A560HQI5"/>
<keyword evidence="4" id="KW-1003">Cell membrane</keyword>
<evidence type="ECO:0000256" key="10">
    <source>
        <dbReference type="ARBA" id="ARBA00022840"/>
    </source>
</evidence>
<dbReference type="CDD" id="cd12914">
    <property type="entry name" value="PDC1_DGC_like"/>
    <property type="match status" value="1"/>
</dbReference>
<reference evidence="16 17" key="1">
    <citation type="submission" date="2019-06" db="EMBL/GenBank/DDBJ databases">
        <title>Genomic Encyclopedia of Type Strains, Phase IV (KMG-V): Genome sequencing to study the core and pangenomes of soil and plant-associated prokaryotes.</title>
        <authorList>
            <person name="Whitman W."/>
        </authorList>
    </citation>
    <scope>NUCLEOTIDE SEQUENCE [LARGE SCALE GENOMIC DNA]</scope>
    <source>
        <strain evidence="16 17">BR 11140</strain>
    </source>
</reference>
<evidence type="ECO:0000313" key="17">
    <source>
        <dbReference type="Proteomes" id="UP000318050"/>
    </source>
</evidence>
<evidence type="ECO:0000256" key="3">
    <source>
        <dbReference type="ARBA" id="ARBA00012438"/>
    </source>
</evidence>
<dbReference type="Gene3D" id="3.30.450.20">
    <property type="entry name" value="PAS domain"/>
    <property type="match status" value="2"/>
</dbReference>
<dbReference type="InterPro" id="IPR003594">
    <property type="entry name" value="HATPase_dom"/>
</dbReference>
<protein>
    <recommendedName>
        <fullName evidence="3">histidine kinase</fullName>
        <ecNumber evidence="3">2.7.13.3</ecNumber>
    </recommendedName>
</protein>
<feature type="chain" id="PRO_5021954700" description="histidine kinase" evidence="13">
    <location>
        <begin position="21"/>
        <end position="563"/>
    </location>
</feature>
<dbReference type="CDD" id="cd06225">
    <property type="entry name" value="HAMP"/>
    <property type="match status" value="1"/>
</dbReference>
<keyword evidence="6" id="KW-0808">Transferase</keyword>
<dbReference type="PANTHER" id="PTHR41523">
    <property type="entry name" value="TWO-COMPONENT SYSTEM SENSOR PROTEIN"/>
    <property type="match status" value="1"/>
</dbReference>
<dbReference type="PROSITE" id="PS50885">
    <property type="entry name" value="HAMP"/>
    <property type="match status" value="1"/>
</dbReference>
<dbReference type="GO" id="GO:0004673">
    <property type="term" value="F:protein histidine kinase activity"/>
    <property type="evidence" value="ECO:0007669"/>
    <property type="project" value="UniProtKB-EC"/>
</dbReference>
<organism evidence="16 17">
    <name type="scientific">Nitrospirillum amazonense</name>
    <dbReference type="NCBI Taxonomy" id="28077"/>
    <lineage>
        <taxon>Bacteria</taxon>
        <taxon>Pseudomonadati</taxon>
        <taxon>Pseudomonadota</taxon>
        <taxon>Alphaproteobacteria</taxon>
        <taxon>Rhodospirillales</taxon>
        <taxon>Azospirillaceae</taxon>
        <taxon>Nitrospirillum</taxon>
    </lineage>
</organism>
<evidence type="ECO:0000256" key="11">
    <source>
        <dbReference type="ARBA" id="ARBA00022989"/>
    </source>
</evidence>
<dbReference type="Pfam" id="PF02743">
    <property type="entry name" value="dCache_1"/>
    <property type="match status" value="1"/>
</dbReference>
<keyword evidence="5" id="KW-0597">Phosphoprotein</keyword>
<evidence type="ECO:0000256" key="1">
    <source>
        <dbReference type="ARBA" id="ARBA00000085"/>
    </source>
</evidence>
<dbReference type="InterPro" id="IPR033479">
    <property type="entry name" value="dCache_1"/>
</dbReference>
<dbReference type="Pfam" id="PF00672">
    <property type="entry name" value="HAMP"/>
    <property type="match status" value="1"/>
</dbReference>
<keyword evidence="13" id="KW-0732">Signal</keyword>
<sequence length="563" mass="60128">MSLASRLLILAAAAALPATAAEVYNEVALRHARTEEARLGVSRQADLVATDLAAIFDGGRQVLATLSSLAQVQNRDVAGCGAMARQATKVHAGYDNIVVADAAGQIWCSAFEGPAGGLPNVADRPYFNQAIKTGRFSVGELVTGRVTGKPSVQLTLPYTGREGNLAGVMIISLNADWLARHFAETGEWTTDHTLTLADRVGTVVVRLPGNEKFRGTSARSSIEEIQWSHQRGVVETAKTMDGIPRLVGYVPSTLGPEGFYIGVAEGRDVIYAALNRATLRSSLINGMGLAAAMLVAWFMGTHLVRRPVNFLLMAAKSWRSGDLSRRASMVGKGEFVELATAFNEMAEHLEQASAHKDMLYSELSHRVMNSLQILSTLIDRPARTLVDTNARQTLTEAAGRVRSMAMAYQRLHRSPDGATVNVADFLQAQCSDLADAMMATPGRLEVDVAPILLPVSQAMPLALAANEMLTNALKHGKADGGVKVTLKSEERRCILTVANAGNLATETISKRKGGFGLQLVQAIAAQLGGELRSETVDGGVAFILSFPLEDEIILGIYAPAVDQ</sequence>
<keyword evidence="7" id="KW-0812">Transmembrane</keyword>
<evidence type="ECO:0000259" key="15">
    <source>
        <dbReference type="PROSITE" id="PS50885"/>
    </source>
</evidence>
<evidence type="ECO:0000256" key="2">
    <source>
        <dbReference type="ARBA" id="ARBA00004651"/>
    </source>
</evidence>
<dbReference type="Gene3D" id="3.30.565.10">
    <property type="entry name" value="Histidine kinase-like ATPase, C-terminal domain"/>
    <property type="match status" value="1"/>
</dbReference>
<evidence type="ECO:0000256" key="5">
    <source>
        <dbReference type="ARBA" id="ARBA00022553"/>
    </source>
</evidence>
<evidence type="ECO:0000256" key="6">
    <source>
        <dbReference type="ARBA" id="ARBA00022679"/>
    </source>
</evidence>
<dbReference type="EMBL" id="VITT01000030">
    <property type="protein sequence ID" value="TWB48221.1"/>
    <property type="molecule type" value="Genomic_DNA"/>
</dbReference>
<evidence type="ECO:0000259" key="14">
    <source>
        <dbReference type="PROSITE" id="PS50109"/>
    </source>
</evidence>
<evidence type="ECO:0000256" key="7">
    <source>
        <dbReference type="ARBA" id="ARBA00022692"/>
    </source>
</evidence>
<feature type="domain" description="Histidine kinase" evidence="14">
    <location>
        <begin position="362"/>
        <end position="550"/>
    </location>
</feature>
<dbReference type="CDD" id="cd12915">
    <property type="entry name" value="PDC2_DGC_like"/>
    <property type="match status" value="1"/>
</dbReference>
<feature type="domain" description="HAMP" evidence="15">
    <location>
        <begin position="302"/>
        <end position="354"/>
    </location>
</feature>
<dbReference type="SUPFAM" id="SSF55874">
    <property type="entry name" value="ATPase domain of HSP90 chaperone/DNA topoisomerase II/histidine kinase"/>
    <property type="match status" value="1"/>
</dbReference>
<dbReference type="InterPro" id="IPR005467">
    <property type="entry name" value="His_kinase_dom"/>
</dbReference>
<proteinExistence type="predicted"/>
<dbReference type="Pfam" id="PF02518">
    <property type="entry name" value="HATPase_c"/>
    <property type="match status" value="1"/>
</dbReference>
<keyword evidence="10" id="KW-0067">ATP-binding</keyword>
<dbReference type="PROSITE" id="PS50109">
    <property type="entry name" value="HIS_KIN"/>
    <property type="match status" value="1"/>
</dbReference>
<evidence type="ECO:0000256" key="12">
    <source>
        <dbReference type="ARBA" id="ARBA00023136"/>
    </source>
</evidence>
<dbReference type="SMART" id="SM00387">
    <property type="entry name" value="HATPase_c"/>
    <property type="match status" value="1"/>
</dbReference>
<dbReference type="SMART" id="SM00304">
    <property type="entry name" value="HAMP"/>
    <property type="match status" value="1"/>
</dbReference>
<dbReference type="InterPro" id="IPR003660">
    <property type="entry name" value="HAMP_dom"/>
</dbReference>